<evidence type="ECO:0000313" key="2">
    <source>
        <dbReference type="Proteomes" id="UP000197032"/>
    </source>
</evidence>
<dbReference type="Proteomes" id="UP000197032">
    <property type="component" value="Unassembled WGS sequence"/>
</dbReference>
<organism evidence="1 2">
    <name type="scientific">Calderihabitans maritimus</name>
    <dbReference type="NCBI Taxonomy" id="1246530"/>
    <lineage>
        <taxon>Bacteria</taxon>
        <taxon>Bacillati</taxon>
        <taxon>Bacillota</taxon>
        <taxon>Clostridia</taxon>
        <taxon>Neomoorellales</taxon>
        <taxon>Calderihabitantaceae</taxon>
        <taxon>Calderihabitans</taxon>
    </lineage>
</organism>
<gene>
    <name evidence="1" type="ORF">KKC1_21970</name>
</gene>
<comment type="caution">
    <text evidence="1">The sequence shown here is derived from an EMBL/GenBank/DDBJ whole genome shotgun (WGS) entry which is preliminary data.</text>
</comment>
<accession>A0A1Z5HU44</accession>
<proteinExistence type="predicted"/>
<dbReference type="EMBL" id="BDGJ01000111">
    <property type="protein sequence ID" value="GAW93056.1"/>
    <property type="molecule type" value="Genomic_DNA"/>
</dbReference>
<keyword evidence="2" id="KW-1185">Reference proteome</keyword>
<reference evidence="2" key="1">
    <citation type="journal article" date="2017" name="Appl. Environ. Microbiol.">
        <title>Genomic Analysis of Calderihabitans maritimus KKC1, a Thermophilic, Hydrogenogenic, Carboxydotrophic Bacterium Isolated from Marine Sediment.</title>
        <authorList>
            <person name="Omae K."/>
            <person name="Yoneda Y."/>
            <person name="Fukuyama Y."/>
            <person name="Yoshida T."/>
            <person name="Sako Y."/>
        </authorList>
    </citation>
    <scope>NUCLEOTIDE SEQUENCE [LARGE SCALE GENOMIC DNA]</scope>
    <source>
        <strain evidence="2">KKC1</strain>
    </source>
</reference>
<name>A0A1Z5HU44_9FIRM</name>
<sequence>MGNTIKLLYCNFCQKPVGQKAVKNFGWFNLPLCPKCYARFLATARGR</sequence>
<dbReference type="AlphaFoldDB" id="A0A1Z5HU44"/>
<evidence type="ECO:0000313" key="1">
    <source>
        <dbReference type="EMBL" id="GAW93056.1"/>
    </source>
</evidence>
<protein>
    <submittedName>
        <fullName evidence="1">Uncharacterized protein</fullName>
    </submittedName>
</protein>